<protein>
    <recommendedName>
        <fullName evidence="3">CopG family transcriptional regulator</fullName>
    </recommendedName>
</protein>
<dbReference type="HOGENOM" id="CLU_198244_0_0_6"/>
<dbReference type="EMBL" id="JPGN01000541">
    <property type="protein sequence ID" value="KFI17768.1"/>
    <property type="molecule type" value="Genomic_DNA"/>
</dbReference>
<accession>A0A0E2YWE5</accession>
<geneLocation type="plasmid" evidence="1">
    <name>pA</name>
</geneLocation>
<dbReference type="Proteomes" id="UP000028839">
    <property type="component" value="Unassembled WGS sequence"/>
</dbReference>
<dbReference type="OrthoDB" id="5772421at2"/>
<evidence type="ECO:0008006" key="3">
    <source>
        <dbReference type="Google" id="ProtNLM"/>
    </source>
</evidence>
<keyword evidence="1" id="KW-0614">Plasmid</keyword>
<evidence type="ECO:0000313" key="1">
    <source>
        <dbReference type="EMBL" id="KFI17768.1"/>
    </source>
</evidence>
<gene>
    <name evidence="1" type="ORF">IB75_18590</name>
</gene>
<comment type="caution">
    <text evidence="1">The sequence shown here is derived from an EMBL/GenBank/DDBJ whole genome shotgun (WGS) entry which is preliminary data.</text>
</comment>
<sequence>MQKVLFSLPPDLVARMRASIPPKQRSQVIARLLAQELEKREQALYQCALEVEADDALGEEMKDWDITVGDGLNHDSG</sequence>
<evidence type="ECO:0000313" key="2">
    <source>
        <dbReference type="Proteomes" id="UP000028839"/>
    </source>
</evidence>
<proteinExistence type="predicted"/>
<organism evidence="1 2">
    <name type="scientific">Nitrosococcus oceani C-27</name>
    <dbReference type="NCBI Taxonomy" id="314279"/>
    <lineage>
        <taxon>Bacteria</taxon>
        <taxon>Pseudomonadati</taxon>
        <taxon>Pseudomonadota</taxon>
        <taxon>Gammaproteobacteria</taxon>
        <taxon>Chromatiales</taxon>
        <taxon>Chromatiaceae</taxon>
        <taxon>Nitrosococcus</taxon>
    </lineage>
</organism>
<reference evidence="1 2" key="1">
    <citation type="submission" date="2014-07" db="EMBL/GenBank/DDBJ databases">
        <title>Comparative analysis of Nitrosococcus oceani genome inventories of strains from Pacific and Atlantic gyres.</title>
        <authorList>
            <person name="Lim C.K."/>
            <person name="Wang L."/>
            <person name="Sayavedra-Soto L.A."/>
            <person name="Klotz M.G."/>
        </authorList>
    </citation>
    <scope>NUCLEOTIDE SEQUENCE [LARGE SCALE GENOMIC DNA]</scope>
    <source>
        <strain evidence="1 2">C-27</strain>
        <plasmid evidence="1">pA</plasmid>
    </source>
</reference>
<name>A0A0E2YWE5_9GAMM</name>
<dbReference type="AlphaFoldDB" id="A0A0E2YWE5"/>